<name>A0AAV2H8F3_LYMST</name>
<dbReference type="Proteomes" id="UP001497497">
    <property type="component" value="Unassembled WGS sequence"/>
</dbReference>
<reference evidence="1 2" key="1">
    <citation type="submission" date="2024-04" db="EMBL/GenBank/DDBJ databases">
        <authorList>
            <consortium name="Genoscope - CEA"/>
            <person name="William W."/>
        </authorList>
    </citation>
    <scope>NUCLEOTIDE SEQUENCE [LARGE SCALE GENOMIC DNA]</scope>
</reference>
<sequence length="217" mass="23798">MEYFKNSKPLLCHCSDGNCNDAGDCPTTNKCARRWFGPGCQQRSLPNSLEGIMPVLFDNDDTTCLGKTINTMKLSFGHNHNFTWLRLVFGQTGQVNNFQISFPGEHGKCTRLVNVTVNVNAVDLSCPTMTTAVNNLKVSWTGKKALCSCYINGDPKGYQHLDGVVISVYDKTGDTIPVSQMSTNSVFSTVLLNPLLEKPITKIVVTLSNESIALRKG</sequence>
<feature type="non-terminal residue" evidence="1">
    <location>
        <position position="217"/>
    </location>
</feature>
<evidence type="ECO:0000313" key="2">
    <source>
        <dbReference type="Proteomes" id="UP001497497"/>
    </source>
</evidence>
<accession>A0AAV2H8F3</accession>
<protein>
    <recommendedName>
        <fullName evidence="3">EGF-like domain-containing protein</fullName>
    </recommendedName>
</protein>
<dbReference type="EMBL" id="CAXITT010000049">
    <property type="protein sequence ID" value="CAL1529480.1"/>
    <property type="molecule type" value="Genomic_DNA"/>
</dbReference>
<proteinExistence type="predicted"/>
<comment type="caution">
    <text evidence="1">The sequence shown here is derived from an EMBL/GenBank/DDBJ whole genome shotgun (WGS) entry which is preliminary data.</text>
</comment>
<keyword evidence="2" id="KW-1185">Reference proteome</keyword>
<evidence type="ECO:0000313" key="1">
    <source>
        <dbReference type="EMBL" id="CAL1529480.1"/>
    </source>
</evidence>
<gene>
    <name evidence="1" type="ORF">GSLYS_00003635001</name>
</gene>
<dbReference type="AlphaFoldDB" id="A0AAV2H8F3"/>
<evidence type="ECO:0008006" key="3">
    <source>
        <dbReference type="Google" id="ProtNLM"/>
    </source>
</evidence>
<organism evidence="1 2">
    <name type="scientific">Lymnaea stagnalis</name>
    <name type="common">Great pond snail</name>
    <name type="synonym">Helix stagnalis</name>
    <dbReference type="NCBI Taxonomy" id="6523"/>
    <lineage>
        <taxon>Eukaryota</taxon>
        <taxon>Metazoa</taxon>
        <taxon>Spiralia</taxon>
        <taxon>Lophotrochozoa</taxon>
        <taxon>Mollusca</taxon>
        <taxon>Gastropoda</taxon>
        <taxon>Heterobranchia</taxon>
        <taxon>Euthyneura</taxon>
        <taxon>Panpulmonata</taxon>
        <taxon>Hygrophila</taxon>
        <taxon>Lymnaeoidea</taxon>
        <taxon>Lymnaeidae</taxon>
        <taxon>Lymnaea</taxon>
    </lineage>
</organism>